<evidence type="ECO:0000313" key="2">
    <source>
        <dbReference type="Proteomes" id="UP001205919"/>
    </source>
</evidence>
<dbReference type="Proteomes" id="UP001205919">
    <property type="component" value="Unassembled WGS sequence"/>
</dbReference>
<dbReference type="InterPro" id="IPR030821">
    <property type="entry name" value="Synergist_CTERM"/>
</dbReference>
<organism evidence="1 2">
    <name type="scientific">Cloacibacillus evryensis</name>
    <dbReference type="NCBI Taxonomy" id="508460"/>
    <lineage>
        <taxon>Bacteria</taxon>
        <taxon>Thermotogati</taxon>
        <taxon>Synergistota</taxon>
        <taxon>Synergistia</taxon>
        <taxon>Synergistales</taxon>
        <taxon>Synergistaceae</taxon>
        <taxon>Cloacibacillus</taxon>
    </lineage>
</organism>
<name>A0AAW5K842_9BACT</name>
<evidence type="ECO:0000313" key="1">
    <source>
        <dbReference type="EMBL" id="MCQ4814184.1"/>
    </source>
</evidence>
<accession>A0AAW5K842</accession>
<comment type="caution">
    <text evidence="1">The sequence shown here is derived from an EMBL/GenBank/DDBJ whole genome shotgun (WGS) entry which is preliminary data.</text>
</comment>
<dbReference type="NCBIfam" id="TIGR04564">
    <property type="entry name" value="Synergist_CTERM"/>
    <property type="match status" value="1"/>
</dbReference>
<dbReference type="EMBL" id="JANFYT010000012">
    <property type="protein sequence ID" value="MCQ4814184.1"/>
    <property type="molecule type" value="Genomic_DNA"/>
</dbReference>
<dbReference type="AlphaFoldDB" id="A0AAW5K842"/>
<keyword evidence="2" id="KW-1185">Reference proteome</keyword>
<gene>
    <name evidence="1" type="ORF">NE630_07045</name>
</gene>
<proteinExistence type="predicted"/>
<dbReference type="RefSeq" id="WP_147564114.1">
    <property type="nucleotide sequence ID" value="NZ_CABKQM010000002.1"/>
</dbReference>
<sequence length="801" mass="81762">MGKLQGRDKLILAFMAAGVMLGTAWAGGIAYNSGDSKALKEDVATNDILSPYANGSNKLTLTGKEGTSESALSDKNFVIYGASGDVAGDSSLVLDWQAKLYTQGKVQFFAGGDGSNVTGNSSLTVNAADGSILYAYGGAPGAQQSIILAGSPNGGTVTGNTKLTINGALGNACYLKASGAAMIDKAGALTVNGDSTVEINASCEVGDGIGANGGLHIVANGLNDDDTARGILKGKATLIIDNPNARVEQIWGGNNSVANSGHTYAATESVAVYLRQGKVGAVTAGPSSWASRGKTAEAVVSKDVYVEVTSADFSSFSHYLGGGGVSWGEGSSAIVKGNTSVAVKGGGGIDILVGGGLSRAGGNAGVEGNTSIAIIGDAGLKALTKDAWIIAGGKLDEETGNAISTSSAAVSGDATITFANIEKGVFAGKITGQGVQRTVEKKPYDKNTNDTFDYTTSVAGASVLVFDNVKADFSGAKIKEMDRVEIANGTELTLSNLGAAKELKLTGDWAGKGTVTAVSVKTNGDNIEIDDDEANGIIDYKVTPDASGFKVVVNCSKTEKEKPVKPNLPEESPKDIITAIPGVIYIDVTSADAKKEAVEDVVAAVGGVLKAEDLVVNEETALIEAAESTVVKAAEKALADKGERATVAKVRPLPVFAVESGDITEAGAVVAVGFEMKGSEFLAAKPEEVRLLKVQGSAAGKFFEYTSDPKAFGDGSFTVQDENDAVFAGTFDADTKYKLVLFIKDNGEFDLRSAEREICDPAAIVQTESKASSGSSGGCSAGFAALALIALLPLAMRGKKR</sequence>
<reference evidence="1 2" key="1">
    <citation type="submission" date="2022-06" db="EMBL/GenBank/DDBJ databases">
        <title>Isolation of gut microbiota from human fecal samples.</title>
        <authorList>
            <person name="Pamer E.G."/>
            <person name="Barat B."/>
            <person name="Waligurski E."/>
            <person name="Medina S."/>
            <person name="Paddock L."/>
            <person name="Mostad J."/>
        </authorList>
    </citation>
    <scope>NUCLEOTIDE SEQUENCE [LARGE SCALE GENOMIC DNA]</scope>
    <source>
        <strain evidence="1 2">DFI.9.90</strain>
    </source>
</reference>
<protein>
    <submittedName>
        <fullName evidence="1">SYNERG-CTERM sorting domain-containing protein</fullName>
    </submittedName>
</protein>